<keyword evidence="11" id="KW-1185">Reference proteome</keyword>
<dbReference type="PANTHER" id="PTHR36175:SF1">
    <property type="entry name" value="CYANOPHYCINASE"/>
    <property type="match status" value="1"/>
</dbReference>
<dbReference type="PATRIC" id="fig|1379910.4.peg.3997"/>
<dbReference type="EMBL" id="CP010777">
    <property type="protein sequence ID" value="AKQ47821.1"/>
    <property type="molecule type" value="Genomic_DNA"/>
</dbReference>
<proteinExistence type="inferred from homology"/>
<dbReference type="PIRSF" id="PIRSF032067">
    <property type="entry name" value="Cyanophycinase"/>
    <property type="match status" value="1"/>
</dbReference>
<evidence type="ECO:0000256" key="9">
    <source>
        <dbReference type="PIRSR" id="PIRSR032067-1"/>
    </source>
</evidence>
<gene>
    <name evidence="10" type="ORF">TH63_18340</name>
</gene>
<evidence type="ECO:0000256" key="2">
    <source>
        <dbReference type="ARBA" id="ARBA00002039"/>
    </source>
</evidence>
<feature type="active site" description="Charge relay system" evidence="9">
    <location>
        <position position="119"/>
    </location>
</feature>
<dbReference type="Pfam" id="PF03575">
    <property type="entry name" value="Peptidase_S51"/>
    <property type="match status" value="1"/>
</dbReference>
<evidence type="ECO:0000256" key="7">
    <source>
        <dbReference type="ARBA" id="ARBA00022801"/>
    </source>
</evidence>
<dbReference type="InterPro" id="IPR011811">
    <property type="entry name" value="Peptidase_S51_cyanophycinase"/>
</dbReference>
<dbReference type="InterPro" id="IPR029062">
    <property type="entry name" value="Class_I_gatase-like"/>
</dbReference>
<evidence type="ECO:0000256" key="5">
    <source>
        <dbReference type="ARBA" id="ARBA00015719"/>
    </source>
</evidence>
<organism evidence="10 11">
    <name type="scientific">Rufibacter radiotolerans</name>
    <dbReference type="NCBI Taxonomy" id="1379910"/>
    <lineage>
        <taxon>Bacteria</taxon>
        <taxon>Pseudomonadati</taxon>
        <taxon>Bacteroidota</taxon>
        <taxon>Cytophagia</taxon>
        <taxon>Cytophagales</taxon>
        <taxon>Hymenobacteraceae</taxon>
        <taxon>Rufibacter</taxon>
    </lineage>
</organism>
<evidence type="ECO:0000256" key="6">
    <source>
        <dbReference type="ARBA" id="ARBA00022670"/>
    </source>
</evidence>
<evidence type="ECO:0000256" key="4">
    <source>
        <dbReference type="ARBA" id="ARBA00013115"/>
    </source>
</evidence>
<dbReference type="Proteomes" id="UP000036458">
    <property type="component" value="Chromosome"/>
</dbReference>
<comment type="catalytic activity">
    <reaction evidence="1">
        <text>[L-4-(L-arginin-2-N-yl)aspartate](n) + H2O = [L-4-(L-arginin-2-N-yl)aspartate](n-1) + L-4-(L-arginin-2-N-yl)aspartate</text>
        <dbReference type="Rhea" id="RHEA:12845"/>
        <dbReference type="Rhea" id="RHEA-COMP:13728"/>
        <dbReference type="Rhea" id="RHEA-COMP:13734"/>
        <dbReference type="ChEBI" id="CHEBI:15377"/>
        <dbReference type="ChEBI" id="CHEBI:137986"/>
        <dbReference type="ChEBI" id="CHEBI:137991"/>
        <dbReference type="EC" id="3.4.15.6"/>
    </reaction>
</comment>
<evidence type="ECO:0000256" key="8">
    <source>
        <dbReference type="ARBA" id="ARBA00022825"/>
    </source>
</evidence>
<protein>
    <recommendedName>
        <fullName evidence="5">Cyanophycinase</fullName>
        <ecNumber evidence="4">3.4.15.6</ecNumber>
    </recommendedName>
</protein>
<name>A0A0H4WBD3_9BACT</name>
<dbReference type="SUPFAM" id="SSF52317">
    <property type="entry name" value="Class I glutamine amidotransferase-like"/>
    <property type="match status" value="1"/>
</dbReference>
<keyword evidence="6" id="KW-0645">Protease</keyword>
<reference evidence="10 11" key="1">
    <citation type="submission" date="2015-01" db="EMBL/GenBank/DDBJ databases">
        <title>Rufibacter sp./DG31D/ whole genome sequencing.</title>
        <authorList>
            <person name="Kim M.K."/>
            <person name="Srinivasan S."/>
            <person name="Lee J.-J."/>
        </authorList>
    </citation>
    <scope>NUCLEOTIDE SEQUENCE [LARGE SCALE GENOMIC DNA]</scope>
    <source>
        <strain evidence="10 11">DG31D</strain>
    </source>
</reference>
<dbReference type="GO" id="GO:0006508">
    <property type="term" value="P:proteolysis"/>
    <property type="evidence" value="ECO:0007669"/>
    <property type="project" value="UniProtKB-KW"/>
</dbReference>
<dbReference type="Gene3D" id="3.40.50.880">
    <property type="match status" value="1"/>
</dbReference>
<accession>A0A0H4WBD3</accession>
<keyword evidence="8" id="KW-0720">Serine protease</keyword>
<dbReference type="GO" id="GO:0008236">
    <property type="term" value="F:serine-type peptidase activity"/>
    <property type="evidence" value="ECO:0007669"/>
    <property type="project" value="UniProtKB-KW"/>
</dbReference>
<sequence>MALGGGDDDGLINLIRSEICSVESNIEVITTATLEPMESGQAYKEAFEELGCNSVRFMHIDEDNKADSQDYITRIEQAEVIFFTGGNQLRLKEFLSGSKLHHLMQRRFIEEEITIAGTSAGAAAMSNRMIYEGYGSYSLMKGEVKTTDGLSFINNVFIDTHFTERGRFGRLAHAVSKRPEFIGIGLGEETGIIIKHNNHIEVFGAGVVTIMDGSQVSYSNLKDVEEGDPIAIENLTMHLLVEGHEYCIQDRAFRKLSQVKRNTSAKV</sequence>
<dbReference type="GO" id="GO:0008241">
    <property type="term" value="F:peptidyl-dipeptidase activity"/>
    <property type="evidence" value="ECO:0007669"/>
    <property type="project" value="UniProtKB-EC"/>
</dbReference>
<dbReference type="InterPro" id="IPR005320">
    <property type="entry name" value="Peptidase_S51"/>
</dbReference>
<evidence type="ECO:0000313" key="10">
    <source>
        <dbReference type="EMBL" id="AKQ47821.1"/>
    </source>
</evidence>
<dbReference type="KEGG" id="ruf:TH63_18340"/>
<feature type="active site" description="Charge relay system" evidence="9">
    <location>
        <position position="188"/>
    </location>
</feature>
<evidence type="ECO:0000313" key="11">
    <source>
        <dbReference type="Proteomes" id="UP000036458"/>
    </source>
</evidence>
<keyword evidence="7" id="KW-0378">Hydrolase</keyword>
<evidence type="ECO:0000256" key="1">
    <source>
        <dbReference type="ARBA" id="ARBA00001092"/>
    </source>
</evidence>
<comment type="similarity">
    <text evidence="3">Belongs to the peptidase S51 family.</text>
</comment>
<dbReference type="STRING" id="1379910.TH63_18340"/>
<dbReference type="CDD" id="cd03145">
    <property type="entry name" value="GAT1_cyanophycinase"/>
    <property type="match status" value="1"/>
</dbReference>
<dbReference type="EC" id="3.4.15.6" evidence="4"/>
<dbReference type="AlphaFoldDB" id="A0A0H4WBD3"/>
<dbReference type="NCBIfam" id="TIGR02069">
    <property type="entry name" value="cyanophycinase"/>
    <property type="match status" value="1"/>
</dbReference>
<evidence type="ECO:0000256" key="3">
    <source>
        <dbReference type="ARBA" id="ARBA00006534"/>
    </source>
</evidence>
<feature type="active site" description="Charge relay system" evidence="9">
    <location>
        <position position="161"/>
    </location>
</feature>
<comment type="function">
    <text evidence="2">Exopeptidase that catalyzes the hydrolytic cleavage of multi-L-arginyl-poly-L-aspartic acid (cyanophycin; a water-insoluble reserve polymer) into aspartate-arginine dipeptides.</text>
</comment>
<dbReference type="PANTHER" id="PTHR36175">
    <property type="entry name" value="CYANOPHYCINASE"/>
    <property type="match status" value="1"/>
</dbReference>